<accession>A0A177AUC7</accession>
<sequence>MFKKILLLSFILKVITYEFGYNTMMCNGTEVHFYPIPTNKDIDLLINVLKENKKEWINSLMMHLRVSDDYKNIYKKFKFEMKKDMDMKLFAAHSMDVVYIDSISILKIGQPGMCRHYFECMEYEKAAGGKEMFLILKKDLEMSLIYFLKKICHDQNSIDFAIYLMNIVPH</sequence>
<organism evidence="2 3">
    <name type="scientific">Intoshia linei</name>
    <dbReference type="NCBI Taxonomy" id="1819745"/>
    <lineage>
        <taxon>Eukaryota</taxon>
        <taxon>Metazoa</taxon>
        <taxon>Spiralia</taxon>
        <taxon>Lophotrochozoa</taxon>
        <taxon>Mesozoa</taxon>
        <taxon>Orthonectida</taxon>
        <taxon>Rhopaluridae</taxon>
        <taxon>Intoshia</taxon>
    </lineage>
</organism>
<gene>
    <name evidence="2" type="ORF">A3Q56_07283</name>
</gene>
<dbReference type="Proteomes" id="UP000078046">
    <property type="component" value="Unassembled WGS sequence"/>
</dbReference>
<protein>
    <submittedName>
        <fullName evidence="2">Uncharacterized protein</fullName>
    </submittedName>
</protein>
<evidence type="ECO:0000256" key="1">
    <source>
        <dbReference type="SAM" id="SignalP"/>
    </source>
</evidence>
<keyword evidence="1" id="KW-0732">Signal</keyword>
<reference evidence="2 3" key="1">
    <citation type="submission" date="2016-04" db="EMBL/GenBank/DDBJ databases">
        <title>The genome of Intoshia linei affirms orthonectids as highly simplified spiralians.</title>
        <authorList>
            <person name="Mikhailov K.V."/>
            <person name="Slusarev G.S."/>
            <person name="Nikitin M.A."/>
            <person name="Logacheva M.D."/>
            <person name="Penin A."/>
            <person name="Aleoshin V."/>
            <person name="Panchin Y.V."/>
        </authorList>
    </citation>
    <scope>NUCLEOTIDE SEQUENCE [LARGE SCALE GENOMIC DNA]</scope>
    <source>
        <strain evidence="2">Intl2013</strain>
        <tissue evidence="2">Whole animal</tissue>
    </source>
</reference>
<evidence type="ECO:0000313" key="3">
    <source>
        <dbReference type="Proteomes" id="UP000078046"/>
    </source>
</evidence>
<proteinExistence type="predicted"/>
<feature type="chain" id="PRO_5008056739" evidence="1">
    <location>
        <begin position="17"/>
        <end position="170"/>
    </location>
</feature>
<feature type="signal peptide" evidence="1">
    <location>
        <begin position="1"/>
        <end position="16"/>
    </location>
</feature>
<keyword evidence="3" id="KW-1185">Reference proteome</keyword>
<comment type="caution">
    <text evidence="2">The sequence shown here is derived from an EMBL/GenBank/DDBJ whole genome shotgun (WGS) entry which is preliminary data.</text>
</comment>
<dbReference type="EMBL" id="LWCA01001500">
    <property type="protein sequence ID" value="OAF65001.1"/>
    <property type="molecule type" value="Genomic_DNA"/>
</dbReference>
<dbReference type="AlphaFoldDB" id="A0A177AUC7"/>
<name>A0A177AUC7_9BILA</name>
<evidence type="ECO:0000313" key="2">
    <source>
        <dbReference type="EMBL" id="OAF65001.1"/>
    </source>
</evidence>